<dbReference type="GeneID" id="87816146"/>
<proteinExistence type="inferred from homology"/>
<name>A0AAN6ZQ61_9PEZI</name>
<dbReference type="GO" id="GO:0006364">
    <property type="term" value="P:rRNA processing"/>
    <property type="evidence" value="ECO:0007669"/>
    <property type="project" value="TreeGrafter"/>
</dbReference>
<dbReference type="RefSeq" id="XP_062640168.1">
    <property type="nucleotide sequence ID" value="XM_062779533.1"/>
</dbReference>
<feature type="compositionally biased region" description="Acidic residues" evidence="2">
    <location>
        <begin position="66"/>
        <end position="77"/>
    </location>
</feature>
<sequence>MPKATSSLSHKRRHNPLEDDLLATGVLKSREGRPSKRADRKQAEEQAYVDAKASRKILAMSRDLIDEDDLQSADDDDNNHASGPSAFEFDPSRFGEDSDRDEEDGVDRFANEEAWGDEEEIVEEIEVDAADLDTFNRFITPTMNDDPLLTHGWDGKMGGGGAGSEEEEGPGTNLADLILAKIAEKEAMQGGRQQQQDFNPVEEDYEMPPKVIEVFTKIGLILARYKSGPLPKPFKILPTIPHWEEILQITRPDLWTPNACFAATRIFVSAKPIVVQRFMEMVVLERVREDIYENKKLNVHLFNCLKRGLYKPAGFFKGFLFPLAASGTCTLREAQIVSAVLERVSIPVLHSAAAIKTLCDIAAEQASQHSECVSATNHMLLILLKKKYALPWQCIDSLVFHFLRYAAAARDGDAPRSLPVIFHQCLLAFAERYRNDITEDQREALLDLLLNHGHEKIAPAIRRELLAGRGRGVAVEPAGPTFDGDDTMLVDS</sequence>
<protein>
    <submittedName>
        <fullName evidence="3">Bystin</fullName>
    </submittedName>
</protein>
<dbReference type="EMBL" id="MU853559">
    <property type="protein sequence ID" value="KAK4146797.1"/>
    <property type="molecule type" value="Genomic_DNA"/>
</dbReference>
<comment type="similarity">
    <text evidence="1">Belongs to the bystin family.</text>
</comment>
<gene>
    <name evidence="3" type="ORF">C8A04DRAFT_25365</name>
</gene>
<dbReference type="Pfam" id="PF05291">
    <property type="entry name" value="Bystin"/>
    <property type="match status" value="1"/>
</dbReference>
<evidence type="ECO:0000313" key="4">
    <source>
        <dbReference type="Proteomes" id="UP001302676"/>
    </source>
</evidence>
<feature type="compositionally biased region" description="Basic and acidic residues" evidence="2">
    <location>
        <begin position="28"/>
        <end position="44"/>
    </location>
</feature>
<dbReference type="InterPro" id="IPR007955">
    <property type="entry name" value="Bystin"/>
</dbReference>
<reference evidence="3" key="2">
    <citation type="submission" date="2023-05" db="EMBL/GenBank/DDBJ databases">
        <authorList>
            <consortium name="Lawrence Berkeley National Laboratory"/>
            <person name="Steindorff A."/>
            <person name="Hensen N."/>
            <person name="Bonometti L."/>
            <person name="Westerberg I."/>
            <person name="Brannstrom I.O."/>
            <person name="Guillou S."/>
            <person name="Cros-Aarteil S."/>
            <person name="Calhoun S."/>
            <person name="Haridas S."/>
            <person name="Kuo A."/>
            <person name="Mondo S."/>
            <person name="Pangilinan J."/>
            <person name="Riley R."/>
            <person name="Labutti K."/>
            <person name="Andreopoulos B."/>
            <person name="Lipzen A."/>
            <person name="Chen C."/>
            <person name="Yanf M."/>
            <person name="Daum C."/>
            <person name="Ng V."/>
            <person name="Clum A."/>
            <person name="Ohm R."/>
            <person name="Martin F."/>
            <person name="Silar P."/>
            <person name="Natvig D."/>
            <person name="Lalanne C."/>
            <person name="Gautier V."/>
            <person name="Ament-Velasquez S.L."/>
            <person name="Kruys A."/>
            <person name="Hutchinson M.I."/>
            <person name="Powell A.J."/>
            <person name="Barry K."/>
            <person name="Miller A.N."/>
            <person name="Grigoriev I.V."/>
            <person name="Debuchy R."/>
            <person name="Gladieux P."/>
            <person name="Thoren M.H."/>
            <person name="Johannesson H."/>
        </authorList>
    </citation>
    <scope>NUCLEOTIDE SEQUENCE</scope>
    <source>
        <strain evidence="3">CBS 141.50</strain>
    </source>
</reference>
<dbReference type="GO" id="GO:0030515">
    <property type="term" value="F:snoRNA binding"/>
    <property type="evidence" value="ECO:0007669"/>
    <property type="project" value="TreeGrafter"/>
</dbReference>
<evidence type="ECO:0000256" key="1">
    <source>
        <dbReference type="ARBA" id="ARBA00007114"/>
    </source>
</evidence>
<dbReference type="Proteomes" id="UP001302676">
    <property type="component" value="Unassembled WGS sequence"/>
</dbReference>
<reference evidence="3" key="1">
    <citation type="journal article" date="2023" name="Mol. Phylogenet. Evol.">
        <title>Genome-scale phylogeny and comparative genomics of the fungal order Sordariales.</title>
        <authorList>
            <person name="Hensen N."/>
            <person name="Bonometti L."/>
            <person name="Westerberg I."/>
            <person name="Brannstrom I.O."/>
            <person name="Guillou S."/>
            <person name="Cros-Aarteil S."/>
            <person name="Calhoun S."/>
            <person name="Haridas S."/>
            <person name="Kuo A."/>
            <person name="Mondo S."/>
            <person name="Pangilinan J."/>
            <person name="Riley R."/>
            <person name="LaButti K."/>
            <person name="Andreopoulos B."/>
            <person name="Lipzen A."/>
            <person name="Chen C."/>
            <person name="Yan M."/>
            <person name="Daum C."/>
            <person name="Ng V."/>
            <person name="Clum A."/>
            <person name="Steindorff A."/>
            <person name="Ohm R.A."/>
            <person name="Martin F."/>
            <person name="Silar P."/>
            <person name="Natvig D.O."/>
            <person name="Lalanne C."/>
            <person name="Gautier V."/>
            <person name="Ament-Velasquez S.L."/>
            <person name="Kruys A."/>
            <person name="Hutchinson M.I."/>
            <person name="Powell A.J."/>
            <person name="Barry K."/>
            <person name="Miller A.N."/>
            <person name="Grigoriev I.V."/>
            <person name="Debuchy R."/>
            <person name="Gladieux P."/>
            <person name="Hiltunen Thoren M."/>
            <person name="Johannesson H."/>
        </authorList>
    </citation>
    <scope>NUCLEOTIDE SEQUENCE</scope>
    <source>
        <strain evidence="3">CBS 141.50</strain>
    </source>
</reference>
<dbReference type="GO" id="GO:0005737">
    <property type="term" value="C:cytoplasm"/>
    <property type="evidence" value="ECO:0007669"/>
    <property type="project" value="TreeGrafter"/>
</dbReference>
<dbReference type="AlphaFoldDB" id="A0AAN6ZQ61"/>
<dbReference type="PANTHER" id="PTHR12821:SF0">
    <property type="entry name" value="BYSTIN"/>
    <property type="match status" value="1"/>
</dbReference>
<evidence type="ECO:0000313" key="3">
    <source>
        <dbReference type="EMBL" id="KAK4146797.1"/>
    </source>
</evidence>
<organism evidence="3 4">
    <name type="scientific">Dichotomopilus funicola</name>
    <dbReference type="NCBI Taxonomy" id="1934379"/>
    <lineage>
        <taxon>Eukaryota</taxon>
        <taxon>Fungi</taxon>
        <taxon>Dikarya</taxon>
        <taxon>Ascomycota</taxon>
        <taxon>Pezizomycotina</taxon>
        <taxon>Sordariomycetes</taxon>
        <taxon>Sordariomycetidae</taxon>
        <taxon>Sordariales</taxon>
        <taxon>Chaetomiaceae</taxon>
        <taxon>Dichotomopilus</taxon>
    </lineage>
</organism>
<dbReference type="GO" id="GO:0030688">
    <property type="term" value="C:preribosome, small subunit precursor"/>
    <property type="evidence" value="ECO:0007669"/>
    <property type="project" value="TreeGrafter"/>
</dbReference>
<keyword evidence="4" id="KW-1185">Reference proteome</keyword>
<comment type="caution">
    <text evidence="3">The sequence shown here is derived from an EMBL/GenBank/DDBJ whole genome shotgun (WGS) entry which is preliminary data.</text>
</comment>
<feature type="region of interest" description="Disordered" evidence="2">
    <location>
        <begin position="66"/>
        <end position="105"/>
    </location>
</feature>
<dbReference type="PANTHER" id="PTHR12821">
    <property type="entry name" value="BYSTIN"/>
    <property type="match status" value="1"/>
</dbReference>
<feature type="region of interest" description="Disordered" evidence="2">
    <location>
        <begin position="1"/>
        <end position="52"/>
    </location>
</feature>
<accession>A0AAN6ZQ61</accession>
<evidence type="ECO:0000256" key="2">
    <source>
        <dbReference type="SAM" id="MobiDB-lite"/>
    </source>
</evidence>
<dbReference type="GO" id="GO:0005730">
    <property type="term" value="C:nucleolus"/>
    <property type="evidence" value="ECO:0007669"/>
    <property type="project" value="TreeGrafter"/>
</dbReference>